<name>A0ABV0PTR3_9TELE</name>
<evidence type="ECO:0000313" key="2">
    <source>
        <dbReference type="EMBL" id="MEQ2186748.1"/>
    </source>
</evidence>
<evidence type="ECO:0000256" key="1">
    <source>
        <dbReference type="SAM" id="MobiDB-lite"/>
    </source>
</evidence>
<reference evidence="2 3" key="1">
    <citation type="submission" date="2021-06" db="EMBL/GenBank/DDBJ databases">
        <authorList>
            <person name="Palmer J.M."/>
        </authorList>
    </citation>
    <scope>NUCLEOTIDE SEQUENCE [LARGE SCALE GENOMIC DNA]</scope>
    <source>
        <strain evidence="2 3">GA_2019</strain>
        <tissue evidence="2">Muscle</tissue>
    </source>
</reference>
<dbReference type="Proteomes" id="UP001476798">
    <property type="component" value="Unassembled WGS sequence"/>
</dbReference>
<feature type="non-terminal residue" evidence="2">
    <location>
        <position position="65"/>
    </location>
</feature>
<feature type="region of interest" description="Disordered" evidence="1">
    <location>
        <begin position="38"/>
        <end position="65"/>
    </location>
</feature>
<protein>
    <submittedName>
        <fullName evidence="2">Uncharacterized protein</fullName>
    </submittedName>
</protein>
<dbReference type="EMBL" id="JAHRIO010085541">
    <property type="protein sequence ID" value="MEQ2186748.1"/>
    <property type="molecule type" value="Genomic_DNA"/>
</dbReference>
<gene>
    <name evidence="2" type="ORF">GOODEAATRI_031764</name>
</gene>
<organism evidence="2 3">
    <name type="scientific">Goodea atripinnis</name>
    <dbReference type="NCBI Taxonomy" id="208336"/>
    <lineage>
        <taxon>Eukaryota</taxon>
        <taxon>Metazoa</taxon>
        <taxon>Chordata</taxon>
        <taxon>Craniata</taxon>
        <taxon>Vertebrata</taxon>
        <taxon>Euteleostomi</taxon>
        <taxon>Actinopterygii</taxon>
        <taxon>Neopterygii</taxon>
        <taxon>Teleostei</taxon>
        <taxon>Neoteleostei</taxon>
        <taxon>Acanthomorphata</taxon>
        <taxon>Ovalentaria</taxon>
        <taxon>Atherinomorphae</taxon>
        <taxon>Cyprinodontiformes</taxon>
        <taxon>Goodeidae</taxon>
        <taxon>Goodea</taxon>
    </lineage>
</organism>
<accession>A0ABV0PTR3</accession>
<proteinExistence type="predicted"/>
<sequence>MPPFLNVTFSLVEKNPCSLHHLWRWYPVAKGVNLPRWRKRSSPQCGERPKTGAGLLTANQSSCSP</sequence>
<comment type="caution">
    <text evidence="2">The sequence shown here is derived from an EMBL/GenBank/DDBJ whole genome shotgun (WGS) entry which is preliminary data.</text>
</comment>
<keyword evidence="3" id="KW-1185">Reference proteome</keyword>
<evidence type="ECO:0000313" key="3">
    <source>
        <dbReference type="Proteomes" id="UP001476798"/>
    </source>
</evidence>